<dbReference type="Proteomes" id="UP000178367">
    <property type="component" value="Unassembled WGS sequence"/>
</dbReference>
<name>A0A1F5SLL4_9BACT</name>
<protein>
    <submittedName>
        <fullName evidence="1">Uncharacterized protein</fullName>
    </submittedName>
</protein>
<dbReference type="EMBL" id="MFGB01000007">
    <property type="protein sequence ID" value="OGF27554.1"/>
    <property type="molecule type" value="Genomic_DNA"/>
</dbReference>
<comment type="caution">
    <text evidence="1">The sequence shown here is derived from an EMBL/GenBank/DDBJ whole genome shotgun (WGS) entry which is preliminary data.</text>
</comment>
<gene>
    <name evidence="1" type="ORF">A2227_01775</name>
</gene>
<evidence type="ECO:0000313" key="1">
    <source>
        <dbReference type="EMBL" id="OGF27554.1"/>
    </source>
</evidence>
<proteinExistence type="predicted"/>
<sequence length="64" mass="7320">MATTTFLFFKFFILLKYTPILSVELLVNGLRPFYWNIDLSSPNPPGADIGDPGLIRTDNYKHKT</sequence>
<organism evidence="1 2">
    <name type="scientific">Candidatus Falkowbacteria bacterium RIFOXYA2_FULL_47_19</name>
    <dbReference type="NCBI Taxonomy" id="1797994"/>
    <lineage>
        <taxon>Bacteria</taxon>
        <taxon>Candidatus Falkowiibacteriota</taxon>
    </lineage>
</organism>
<reference evidence="1 2" key="1">
    <citation type="journal article" date="2016" name="Nat. Commun.">
        <title>Thousands of microbial genomes shed light on interconnected biogeochemical processes in an aquifer system.</title>
        <authorList>
            <person name="Anantharaman K."/>
            <person name="Brown C.T."/>
            <person name="Hug L.A."/>
            <person name="Sharon I."/>
            <person name="Castelle C.J."/>
            <person name="Probst A.J."/>
            <person name="Thomas B.C."/>
            <person name="Singh A."/>
            <person name="Wilkins M.J."/>
            <person name="Karaoz U."/>
            <person name="Brodie E.L."/>
            <person name="Williams K.H."/>
            <person name="Hubbard S.S."/>
            <person name="Banfield J.F."/>
        </authorList>
    </citation>
    <scope>NUCLEOTIDE SEQUENCE [LARGE SCALE GENOMIC DNA]</scope>
</reference>
<dbReference type="AlphaFoldDB" id="A0A1F5SLL4"/>
<accession>A0A1F5SLL4</accession>
<evidence type="ECO:0000313" key="2">
    <source>
        <dbReference type="Proteomes" id="UP000178367"/>
    </source>
</evidence>